<keyword evidence="2" id="KW-1185">Reference proteome</keyword>
<dbReference type="EMBL" id="LN610578">
    <property type="protein sequence ID" value="CEF89756.1"/>
    <property type="molecule type" value="Genomic_DNA"/>
</dbReference>
<sequence>MELLLDPRAKTVPSNYSVIGVDVDLGLPPGYSLTEEAMDKAKRQESEYYDWKGYEALANPVVEHPEYRAKGEAFALRVFWEEKLKESQVVEEVA</sequence>
<evidence type="ECO:0000313" key="1">
    <source>
        <dbReference type="EMBL" id="CEF89756.1"/>
    </source>
</evidence>
<accession>A0A0A1IV94</accession>
<dbReference type="KEGG" id="vg:23680505"/>
<dbReference type="Proteomes" id="UP000030227">
    <property type="component" value="Segment"/>
</dbReference>
<organism evidence="1 2">
    <name type="scientific">Pseudomonas phage vB_PaeP_C2-10_Ab22</name>
    <dbReference type="NCBI Taxonomy" id="1548906"/>
    <lineage>
        <taxon>Viruses</taxon>
        <taxon>Duplodnaviria</taxon>
        <taxon>Heunggongvirae</taxon>
        <taxon>Uroviricota</taxon>
        <taxon>Caudoviricetes</taxon>
        <taxon>Bruynoghevirus</taxon>
        <taxon>Bruynoghevirus Ab22</taxon>
    </lineage>
</organism>
<protein>
    <submittedName>
        <fullName evidence="1">Uncharacterized protein</fullName>
    </submittedName>
</protein>
<gene>
    <name evidence="1" type="primary">ORF41</name>
</gene>
<reference evidence="1 2" key="1">
    <citation type="journal article" date="2015" name="PLoS ONE">
        <title>Investigation of a Large Collection of Pseudomonas aeruginosa Bacteriophages Collected from a Single Environmental Source in Abidjan, Cote d'Ivoire.</title>
        <authorList>
            <person name="Essoh C."/>
            <person name="Latino L."/>
            <person name="Midoux C."/>
            <person name="Blouin Y."/>
            <person name="Loukou G."/>
            <person name="Nguetta S.P."/>
            <person name="Lathro S."/>
            <person name="Cablanmian A."/>
            <person name="Kouassi A.K."/>
            <person name="Vergnaud G."/>
            <person name="Pourcel C."/>
        </authorList>
    </citation>
    <scope>NUCLEOTIDE SEQUENCE [LARGE SCALE GENOMIC DNA]</scope>
    <source>
        <strain evidence="1">Ab22</strain>
    </source>
</reference>
<name>A0A0A1IV94_9CAUD</name>
<dbReference type="GeneID" id="23680505"/>
<proteinExistence type="predicted"/>
<dbReference type="OrthoDB" id="17998at10239"/>
<dbReference type="RefSeq" id="YP_009125609.1">
    <property type="nucleotide sequence ID" value="NC_026599.1"/>
</dbReference>
<evidence type="ECO:0000313" key="2">
    <source>
        <dbReference type="Proteomes" id="UP000030227"/>
    </source>
</evidence>